<feature type="domain" description="PepSY" evidence="2">
    <location>
        <begin position="21"/>
        <end position="78"/>
    </location>
</feature>
<organism evidence="3">
    <name type="scientific">Methylophaga aminisulfidivorans</name>
    <dbReference type="NCBI Taxonomy" id="230105"/>
    <lineage>
        <taxon>Bacteria</taxon>
        <taxon>Pseudomonadati</taxon>
        <taxon>Pseudomonadota</taxon>
        <taxon>Gammaproteobacteria</taxon>
        <taxon>Thiotrichales</taxon>
        <taxon>Piscirickettsiaceae</taxon>
        <taxon>Methylophaga</taxon>
    </lineage>
</organism>
<dbReference type="AlphaFoldDB" id="A0A7C1W3J8"/>
<dbReference type="InterPro" id="IPR025711">
    <property type="entry name" value="PepSY"/>
</dbReference>
<accession>A0A7C1W3J8</accession>
<evidence type="ECO:0000313" key="3">
    <source>
        <dbReference type="EMBL" id="HEC73216.1"/>
    </source>
</evidence>
<feature type="domain" description="PepSY" evidence="2">
    <location>
        <begin position="95"/>
        <end position="154"/>
    </location>
</feature>
<name>A0A7C1W3J8_9GAMM</name>
<feature type="chain" id="PRO_5027633320" evidence="1">
    <location>
        <begin position="17"/>
        <end position="164"/>
    </location>
</feature>
<sequence>MKYSVLLLTLSFNAWAADIPQSFETCLSAATDLKPGQVIKVERKVEAEIDKYEFDIRGQDGNDWDIECLVSSGKIVEIEQEVGSPNHPLFKAKARINEKEARDIALAEFPGEIVEVEYEIEANGDASYEFDIDTNENTEIKIEINASTGKIIEKNIEIWQVGLE</sequence>
<comment type="caution">
    <text evidence="3">The sequence shown here is derived from an EMBL/GenBank/DDBJ whole genome shotgun (WGS) entry which is preliminary data.</text>
</comment>
<gene>
    <name evidence="3" type="ORF">ENI26_02460</name>
</gene>
<feature type="signal peptide" evidence="1">
    <location>
        <begin position="1"/>
        <end position="16"/>
    </location>
</feature>
<evidence type="ECO:0000256" key="1">
    <source>
        <dbReference type="SAM" id="SignalP"/>
    </source>
</evidence>
<protein>
    <submittedName>
        <fullName evidence="3">Peptidase</fullName>
    </submittedName>
</protein>
<dbReference type="EMBL" id="DRHY01000055">
    <property type="protein sequence ID" value="HEC73216.1"/>
    <property type="molecule type" value="Genomic_DNA"/>
</dbReference>
<dbReference type="Pfam" id="PF03413">
    <property type="entry name" value="PepSY"/>
    <property type="match status" value="2"/>
</dbReference>
<keyword evidence="1" id="KW-0732">Signal</keyword>
<dbReference type="Proteomes" id="UP000886384">
    <property type="component" value="Unassembled WGS sequence"/>
</dbReference>
<dbReference type="Gene3D" id="3.10.450.40">
    <property type="match status" value="1"/>
</dbReference>
<proteinExistence type="predicted"/>
<evidence type="ECO:0000259" key="2">
    <source>
        <dbReference type="Pfam" id="PF03413"/>
    </source>
</evidence>
<reference evidence="3" key="1">
    <citation type="journal article" date="2020" name="mSystems">
        <title>Genome- and Community-Level Interaction Insights into Carbon Utilization and Element Cycling Functions of Hydrothermarchaeota in Hydrothermal Sediment.</title>
        <authorList>
            <person name="Zhou Z."/>
            <person name="Liu Y."/>
            <person name="Xu W."/>
            <person name="Pan J."/>
            <person name="Luo Z.H."/>
            <person name="Li M."/>
        </authorList>
    </citation>
    <scope>NUCLEOTIDE SEQUENCE [LARGE SCALE GENOMIC DNA]</scope>
    <source>
        <strain evidence="3">HyVt-380</strain>
    </source>
</reference>